<protein>
    <submittedName>
        <fullName evidence="3">Class C sortase</fullName>
    </submittedName>
</protein>
<comment type="caution">
    <text evidence="3">The sequence shown here is derived from an EMBL/GenBank/DDBJ whole genome shotgun (WGS) entry which is preliminary data.</text>
</comment>
<dbReference type="Gene3D" id="2.40.260.10">
    <property type="entry name" value="Sortase"/>
    <property type="match status" value="1"/>
</dbReference>
<sequence>MIRKWVYRLIFFLGFLLICYPLVSNIVQRQHQHDAVATYQSEMSQKDEGELEDELNRAKEYNSMLYQTEGAVVDNMDTGILSDESYQSLLAGEDGVMGSIEIPKIGVDLPIYHGTSDDVLAIGAGHLQGTSLPVGGQNTHSVITGHRGLPGSKLFTRLDEIIEGDFVFINVMGETLAYKVTEIQVIEPDDVSVLDIEEGKDLLSLITCTPYGINTHRLVVTGERVDYEETQYENISEAIPSLRELAFLALPFVIIIIGLIVKIIDWRKNRYV</sequence>
<keyword evidence="2" id="KW-1133">Transmembrane helix</keyword>
<dbReference type="InterPro" id="IPR005754">
    <property type="entry name" value="Sortase"/>
</dbReference>
<dbReference type="RefSeq" id="WP_227707692.1">
    <property type="nucleotide sequence ID" value="NZ_JAJEQX010000014.1"/>
</dbReference>
<dbReference type="NCBIfam" id="NF033745">
    <property type="entry name" value="class_C_sortase"/>
    <property type="match status" value="1"/>
</dbReference>
<keyword evidence="2" id="KW-0472">Membrane</keyword>
<dbReference type="Pfam" id="PF04203">
    <property type="entry name" value="Sortase"/>
    <property type="match status" value="1"/>
</dbReference>
<proteinExistence type="predicted"/>
<name>A0ABS8FZ17_9FIRM</name>
<dbReference type="NCBIfam" id="TIGR01076">
    <property type="entry name" value="sortase_fam"/>
    <property type="match status" value="1"/>
</dbReference>
<feature type="transmembrane region" description="Helical" evidence="2">
    <location>
        <begin position="245"/>
        <end position="264"/>
    </location>
</feature>
<dbReference type="Proteomes" id="UP001198151">
    <property type="component" value="Unassembled WGS sequence"/>
</dbReference>
<keyword evidence="1" id="KW-0378">Hydrolase</keyword>
<reference evidence="3 4" key="1">
    <citation type="submission" date="2021-10" db="EMBL/GenBank/DDBJ databases">
        <title>Anaerobic single-cell dispensing facilitates the cultivation of human gut bacteria.</title>
        <authorList>
            <person name="Afrizal A."/>
        </authorList>
    </citation>
    <scope>NUCLEOTIDE SEQUENCE [LARGE SCALE GENOMIC DNA]</scope>
    <source>
        <strain evidence="3 4">CLA-AA-H200</strain>
    </source>
</reference>
<accession>A0ABS8FZ17</accession>
<dbReference type="InterPro" id="IPR023365">
    <property type="entry name" value="Sortase_dom-sf"/>
</dbReference>
<dbReference type="CDD" id="cd05827">
    <property type="entry name" value="Sortase_C"/>
    <property type="match status" value="1"/>
</dbReference>
<keyword evidence="4" id="KW-1185">Reference proteome</keyword>
<evidence type="ECO:0000256" key="2">
    <source>
        <dbReference type="SAM" id="Phobius"/>
    </source>
</evidence>
<dbReference type="InterPro" id="IPR042002">
    <property type="entry name" value="Sortase_C"/>
</dbReference>
<dbReference type="EMBL" id="JAJEQX010000014">
    <property type="protein sequence ID" value="MCC2254548.1"/>
    <property type="molecule type" value="Genomic_DNA"/>
</dbReference>
<evidence type="ECO:0000256" key="1">
    <source>
        <dbReference type="ARBA" id="ARBA00022801"/>
    </source>
</evidence>
<dbReference type="SUPFAM" id="SSF63817">
    <property type="entry name" value="Sortase"/>
    <property type="match status" value="1"/>
</dbReference>
<keyword evidence="2" id="KW-0812">Transmembrane</keyword>
<evidence type="ECO:0000313" key="3">
    <source>
        <dbReference type="EMBL" id="MCC2254548.1"/>
    </source>
</evidence>
<gene>
    <name evidence="3" type="ORF">LKD70_08985</name>
</gene>
<organism evidence="3 4">
    <name type="scientific">Ruminococcus turbiniformis</name>
    <dbReference type="NCBI Taxonomy" id="2881258"/>
    <lineage>
        <taxon>Bacteria</taxon>
        <taxon>Bacillati</taxon>
        <taxon>Bacillota</taxon>
        <taxon>Clostridia</taxon>
        <taxon>Eubacteriales</taxon>
        <taxon>Oscillospiraceae</taxon>
        <taxon>Ruminococcus</taxon>
    </lineage>
</organism>
<evidence type="ECO:0000313" key="4">
    <source>
        <dbReference type="Proteomes" id="UP001198151"/>
    </source>
</evidence>